<dbReference type="Proteomes" id="UP000030665">
    <property type="component" value="Unassembled WGS sequence"/>
</dbReference>
<name>A0A077Z3Q5_TRITR</name>
<gene>
    <name evidence="1" type="ORF">TTRE_0000275901</name>
</gene>
<dbReference type="PANTHER" id="PTHR13030">
    <property type="entry name" value="NUDIX HYDROLASE"/>
    <property type="match status" value="1"/>
</dbReference>
<evidence type="ECO:0000313" key="2">
    <source>
        <dbReference type="Proteomes" id="UP000030665"/>
    </source>
</evidence>
<dbReference type="Pfam" id="PF25969">
    <property type="entry name" value="NUDT9_N"/>
    <property type="match status" value="1"/>
</dbReference>
<keyword evidence="2" id="KW-1185">Reference proteome</keyword>
<dbReference type="InterPro" id="IPR039989">
    <property type="entry name" value="NUDT9"/>
</dbReference>
<dbReference type="PANTHER" id="PTHR13030:SF8">
    <property type="entry name" value="ADP-RIBOSE PYROPHOSPHATASE, MITOCHONDRIAL"/>
    <property type="match status" value="1"/>
</dbReference>
<sequence length="393" mass="43131">MLIVKVVVFKTIGSGHGSECNFDQESGSVISCKVERIKKDYTKKINGVVCIWGESDEHKELVAKSVNGSICQELQYADSTFRRLGVLEKSKNWSVSLPVYDPPIYSEDLQAQGVDADVCKEDEFSNLSEINAEESSVPRNPSGRTGLSGKGILPCFGPNSVVIPIVLRSKKGKIEVLVDLKAWNNGKRFEFPHDLESDPEKYPLGRRLTKAVRKAIRQSSSGPQANHVIKLLAASLKKKENVLYKGIVPDIVNTDNAWLQLIAFVHMDKDSSNIGMFDFKDTESQLGVGWRNLADAIVDPNDMLLFSLVPNGVAKSLLQREIPNSDGRMSLLKIFKSARSFTEMIVNRGGTVVYGGVVKLFAGIAILAEFLGSINAAVKALKPQFTTPPPPPK</sequence>
<dbReference type="OrthoDB" id="10056930at2759"/>
<dbReference type="GO" id="GO:0047631">
    <property type="term" value="F:ADP-ribose diphosphatase activity"/>
    <property type="evidence" value="ECO:0007669"/>
    <property type="project" value="InterPro"/>
</dbReference>
<reference evidence="1" key="1">
    <citation type="submission" date="2014-01" db="EMBL/GenBank/DDBJ databases">
        <authorList>
            <person name="Aslett M."/>
        </authorList>
    </citation>
    <scope>NUCLEOTIDE SEQUENCE</scope>
</reference>
<dbReference type="Gene3D" id="3.90.79.10">
    <property type="entry name" value="Nucleoside Triphosphate Pyrophosphohydrolase"/>
    <property type="match status" value="1"/>
</dbReference>
<protein>
    <submittedName>
        <fullName evidence="1">Uncharacterized protein</fullName>
    </submittedName>
</protein>
<dbReference type="EMBL" id="HG805900">
    <property type="protein sequence ID" value="CDW54489.1"/>
    <property type="molecule type" value="Genomic_DNA"/>
</dbReference>
<organism evidence="1 2">
    <name type="scientific">Trichuris trichiura</name>
    <name type="common">Whipworm</name>
    <name type="synonym">Trichocephalus trichiurus</name>
    <dbReference type="NCBI Taxonomy" id="36087"/>
    <lineage>
        <taxon>Eukaryota</taxon>
        <taxon>Metazoa</taxon>
        <taxon>Ecdysozoa</taxon>
        <taxon>Nematoda</taxon>
        <taxon>Enoplea</taxon>
        <taxon>Dorylaimia</taxon>
        <taxon>Trichinellida</taxon>
        <taxon>Trichuridae</taxon>
        <taxon>Trichuris</taxon>
    </lineage>
</organism>
<proteinExistence type="predicted"/>
<dbReference type="AlphaFoldDB" id="A0A077Z3Q5"/>
<accession>A0A077Z3Q5</accession>
<evidence type="ECO:0000313" key="1">
    <source>
        <dbReference type="EMBL" id="CDW54489.1"/>
    </source>
</evidence>
<reference evidence="1" key="2">
    <citation type="submission" date="2014-03" db="EMBL/GenBank/DDBJ databases">
        <title>The whipworm genome and dual-species transcriptomics of an intimate host-pathogen interaction.</title>
        <authorList>
            <person name="Foth B.J."/>
            <person name="Tsai I.J."/>
            <person name="Reid A.J."/>
            <person name="Bancroft A.J."/>
            <person name="Nichol S."/>
            <person name="Tracey A."/>
            <person name="Holroyd N."/>
            <person name="Cotton J.A."/>
            <person name="Stanley E.J."/>
            <person name="Zarowiecki M."/>
            <person name="Liu J.Z."/>
            <person name="Huckvale T."/>
            <person name="Cooper P.J."/>
            <person name="Grencis R.K."/>
            <person name="Berriman M."/>
        </authorList>
    </citation>
    <scope>NUCLEOTIDE SEQUENCE [LARGE SCALE GENOMIC DNA]</scope>
</reference>